<dbReference type="PANTHER" id="PTHR23291">
    <property type="entry name" value="BAX INHIBITOR-RELATED"/>
    <property type="match status" value="1"/>
</dbReference>
<dbReference type="OrthoDB" id="9793828at2"/>
<comment type="subcellular location">
    <subcellularLocation>
        <location evidence="1">Membrane</location>
        <topology evidence="1">Multi-pass membrane protein</topology>
    </subcellularLocation>
</comment>
<dbReference type="InterPro" id="IPR006214">
    <property type="entry name" value="Bax_inhibitor_1-related"/>
</dbReference>
<dbReference type="AlphaFoldDB" id="A0A0F2E3P5"/>
<dbReference type="EMBL" id="JYGT01000007">
    <property type="protein sequence ID" value="KJQ76431.1"/>
    <property type="molecule type" value="Genomic_DNA"/>
</dbReference>
<dbReference type="CDD" id="cd10432">
    <property type="entry name" value="BI-1-like_bacterial"/>
    <property type="match status" value="1"/>
</dbReference>
<feature type="transmembrane region" description="Helical" evidence="6">
    <location>
        <begin position="162"/>
        <end position="180"/>
    </location>
</feature>
<evidence type="ECO:0000256" key="5">
    <source>
        <dbReference type="ARBA" id="ARBA00023136"/>
    </source>
</evidence>
<proteinExistence type="inferred from homology"/>
<dbReference type="PATRIC" id="fig|28037.216.peg.908"/>
<keyword evidence="4 6" id="KW-1133">Transmembrane helix</keyword>
<name>A0A0F2E3P5_9STRE</name>
<feature type="transmembrane region" description="Helical" evidence="6">
    <location>
        <begin position="136"/>
        <end position="156"/>
    </location>
</feature>
<comment type="caution">
    <text evidence="7">The sequence shown here is derived from an EMBL/GenBank/DDBJ whole genome shotgun (WGS) entry which is preliminary data.</text>
</comment>
<feature type="transmembrane region" description="Helical" evidence="6">
    <location>
        <begin position="54"/>
        <end position="75"/>
    </location>
</feature>
<reference evidence="7 8" key="1">
    <citation type="submission" date="2015-02" db="EMBL/GenBank/DDBJ databases">
        <title>Evolution of amylase-binding proteins of oral streptococcal species.</title>
        <authorList>
            <person name="Haase E.M."/>
        </authorList>
    </citation>
    <scope>NUCLEOTIDE SEQUENCE [LARGE SCALE GENOMIC DNA]</scope>
    <source>
        <strain evidence="7 8">UC921A</strain>
    </source>
</reference>
<dbReference type="GO" id="GO:0005886">
    <property type="term" value="C:plasma membrane"/>
    <property type="evidence" value="ECO:0007669"/>
    <property type="project" value="TreeGrafter"/>
</dbReference>
<accession>A0A0F2E3P5</accession>
<feature type="transmembrane region" description="Helical" evidence="6">
    <location>
        <begin position="82"/>
        <end position="103"/>
    </location>
</feature>
<dbReference type="Proteomes" id="UP000033489">
    <property type="component" value="Unassembled WGS sequence"/>
</dbReference>
<feature type="transmembrane region" description="Helical" evidence="6">
    <location>
        <begin position="20"/>
        <end position="42"/>
    </location>
</feature>
<evidence type="ECO:0000256" key="6">
    <source>
        <dbReference type="RuleBase" id="RU004379"/>
    </source>
</evidence>
<sequence length="227" mass="24673">MNQTIIQERSGLNQFYAKVYAFVGIGIALSALVSALMLTTFQDLLVQLMLNARIWLIVTGVVEIALVIAASNMAYKNSPAALPMFLIYSVVNGFSLSFIVSLYLPGTVLTAFISSAALFFVMAVIGVVIKKDLSGIGRALIGALVGLILAMIVNVFLNSGLFDYIISIVMVLVFAGLIAWDNQKIRYVYEESNGQVATGWAISLALSLYLDFINIFLSFLRIFGSDD</sequence>
<evidence type="ECO:0000256" key="3">
    <source>
        <dbReference type="ARBA" id="ARBA00022692"/>
    </source>
</evidence>
<gene>
    <name evidence="7" type="primary">ybhL</name>
    <name evidence="7" type="ORF">TZ94_00930</name>
</gene>
<protein>
    <submittedName>
        <fullName evidence="7">Inner membrane protein YbhL</fullName>
    </submittedName>
</protein>
<evidence type="ECO:0000256" key="4">
    <source>
        <dbReference type="ARBA" id="ARBA00022989"/>
    </source>
</evidence>
<dbReference type="Pfam" id="PF01027">
    <property type="entry name" value="Bax1-I"/>
    <property type="match status" value="1"/>
</dbReference>
<dbReference type="PANTHER" id="PTHR23291:SF50">
    <property type="entry name" value="PROTEIN LIFEGUARD 4"/>
    <property type="match status" value="1"/>
</dbReference>
<feature type="transmembrane region" description="Helical" evidence="6">
    <location>
        <begin position="109"/>
        <end position="129"/>
    </location>
</feature>
<evidence type="ECO:0000313" key="7">
    <source>
        <dbReference type="EMBL" id="KJQ76431.1"/>
    </source>
</evidence>
<comment type="similarity">
    <text evidence="2 6">Belongs to the BI1 family.</text>
</comment>
<evidence type="ECO:0000256" key="2">
    <source>
        <dbReference type="ARBA" id="ARBA00010350"/>
    </source>
</evidence>
<feature type="transmembrane region" description="Helical" evidence="6">
    <location>
        <begin position="200"/>
        <end position="223"/>
    </location>
</feature>
<dbReference type="RefSeq" id="WP_045614685.1">
    <property type="nucleotide sequence ID" value="NZ_JYGT01000007.1"/>
</dbReference>
<evidence type="ECO:0000313" key="8">
    <source>
        <dbReference type="Proteomes" id="UP000033489"/>
    </source>
</evidence>
<organism evidence="7 8">
    <name type="scientific">Streptococcus infantis</name>
    <dbReference type="NCBI Taxonomy" id="68892"/>
    <lineage>
        <taxon>Bacteria</taxon>
        <taxon>Bacillati</taxon>
        <taxon>Bacillota</taxon>
        <taxon>Bacilli</taxon>
        <taxon>Lactobacillales</taxon>
        <taxon>Streptococcaceae</taxon>
        <taxon>Streptococcus</taxon>
    </lineage>
</organism>
<keyword evidence="3 6" id="KW-0812">Transmembrane</keyword>
<keyword evidence="5 6" id="KW-0472">Membrane</keyword>
<evidence type="ECO:0000256" key="1">
    <source>
        <dbReference type="ARBA" id="ARBA00004141"/>
    </source>
</evidence>